<organism evidence="3 4">
    <name type="scientific">Salinivibrio sharmensis</name>
    <dbReference type="NCBI Taxonomy" id="390883"/>
    <lineage>
        <taxon>Bacteria</taxon>
        <taxon>Pseudomonadati</taxon>
        <taxon>Pseudomonadota</taxon>
        <taxon>Gammaproteobacteria</taxon>
        <taxon>Vibrionales</taxon>
        <taxon>Vibrionaceae</taxon>
        <taxon>Salinivibrio</taxon>
    </lineage>
</organism>
<dbReference type="SUPFAM" id="SSF52833">
    <property type="entry name" value="Thioredoxin-like"/>
    <property type="match status" value="1"/>
</dbReference>
<sequence>MSKKAWLVAIIAVCFGLGARALFDNYQTSQQQAQAGTLESQGQPFDLYNSDDPRPRIVYFGYTHCPDVCPTSLAVLSAALKSLPESTRNAVSPIFITLDPKRDTSEKAAEYAHFFHPSITGASGSEAQIAQLAKRYGVLYRITELEDSAMDYAVDHSSFFYFLSPNGELLEKVPHTLNPEMLVAAIERVTDKNKEQQ</sequence>
<keyword evidence="4" id="KW-1185">Reference proteome</keyword>
<dbReference type="InterPro" id="IPR003782">
    <property type="entry name" value="SCO1/SenC"/>
</dbReference>
<evidence type="ECO:0000313" key="4">
    <source>
        <dbReference type="Proteomes" id="UP000188627"/>
    </source>
</evidence>
<dbReference type="PANTHER" id="PTHR12151">
    <property type="entry name" value="ELECTRON TRANSPORT PROTIN SCO1/SENC FAMILY MEMBER"/>
    <property type="match status" value="1"/>
</dbReference>
<evidence type="ECO:0000313" key="3">
    <source>
        <dbReference type="EMBL" id="OOE86833.1"/>
    </source>
</evidence>
<feature type="signal peptide" evidence="2">
    <location>
        <begin position="1"/>
        <end position="21"/>
    </location>
</feature>
<dbReference type="Pfam" id="PF02630">
    <property type="entry name" value="SCO1-SenC"/>
    <property type="match status" value="1"/>
</dbReference>
<name>A0ABX3KD65_9GAMM</name>
<dbReference type="PANTHER" id="PTHR12151:SF25">
    <property type="entry name" value="LINALOOL DEHYDRATASE_ISOMERASE DOMAIN-CONTAINING PROTEIN"/>
    <property type="match status" value="1"/>
</dbReference>
<gene>
    <name evidence="3" type="ORF">BZG74_12160</name>
</gene>
<dbReference type="Proteomes" id="UP000188627">
    <property type="component" value="Unassembled WGS sequence"/>
</dbReference>
<dbReference type="Gene3D" id="3.40.30.10">
    <property type="entry name" value="Glutaredoxin"/>
    <property type="match status" value="1"/>
</dbReference>
<dbReference type="RefSeq" id="WP_077772837.1">
    <property type="nucleotide sequence ID" value="NZ_MUFC01000013.1"/>
</dbReference>
<dbReference type="EMBL" id="MUFC01000013">
    <property type="protein sequence ID" value="OOE86833.1"/>
    <property type="molecule type" value="Genomic_DNA"/>
</dbReference>
<dbReference type="InterPro" id="IPR036249">
    <property type="entry name" value="Thioredoxin-like_sf"/>
</dbReference>
<proteinExistence type="inferred from homology"/>
<dbReference type="CDD" id="cd02968">
    <property type="entry name" value="SCO"/>
    <property type="match status" value="1"/>
</dbReference>
<feature type="chain" id="PRO_5047072884" evidence="2">
    <location>
        <begin position="22"/>
        <end position="197"/>
    </location>
</feature>
<evidence type="ECO:0000256" key="1">
    <source>
        <dbReference type="ARBA" id="ARBA00010996"/>
    </source>
</evidence>
<accession>A0ABX3KD65</accession>
<comment type="caution">
    <text evidence="3">The sequence shown here is derived from an EMBL/GenBank/DDBJ whole genome shotgun (WGS) entry which is preliminary data.</text>
</comment>
<evidence type="ECO:0000256" key="2">
    <source>
        <dbReference type="SAM" id="SignalP"/>
    </source>
</evidence>
<reference evidence="4" key="1">
    <citation type="submission" date="2017-01" db="EMBL/GenBank/DDBJ databases">
        <title>Draft genome of the species Salinivibrio sharmensis.</title>
        <authorList>
            <person name="Lopez-Hermoso C."/>
            <person name="De La Haba R."/>
            <person name="Sanchez-Porro C."/>
            <person name="Ventosa A."/>
        </authorList>
    </citation>
    <scope>NUCLEOTIDE SEQUENCE [LARGE SCALE GENOMIC DNA]</scope>
    <source>
        <strain evidence="4">CBH463</strain>
    </source>
</reference>
<comment type="similarity">
    <text evidence="1">Belongs to the SCO1/2 family.</text>
</comment>
<keyword evidence="2" id="KW-0732">Signal</keyword>
<protein>
    <submittedName>
        <fullName evidence="3">SCO family protein</fullName>
    </submittedName>
</protein>